<comment type="caution">
    <text evidence="3">The sequence shown here is derived from an EMBL/GenBank/DDBJ whole genome shotgun (WGS) entry which is preliminary data.</text>
</comment>
<feature type="transmembrane region" description="Helical" evidence="1">
    <location>
        <begin position="145"/>
        <end position="170"/>
    </location>
</feature>
<feature type="chain" id="PRO_5020538135" description="Transmembrane protein" evidence="2">
    <location>
        <begin position="24"/>
        <end position="203"/>
    </location>
</feature>
<organism evidence="3 4">
    <name type="scientific">Antrodiella citrinella</name>
    <dbReference type="NCBI Taxonomy" id="2447956"/>
    <lineage>
        <taxon>Eukaryota</taxon>
        <taxon>Fungi</taxon>
        <taxon>Dikarya</taxon>
        <taxon>Basidiomycota</taxon>
        <taxon>Agaricomycotina</taxon>
        <taxon>Agaricomycetes</taxon>
        <taxon>Polyporales</taxon>
        <taxon>Steccherinaceae</taxon>
        <taxon>Antrodiella</taxon>
    </lineage>
</organism>
<evidence type="ECO:0000313" key="3">
    <source>
        <dbReference type="EMBL" id="THH19882.1"/>
    </source>
</evidence>
<keyword evidence="4" id="KW-1185">Reference proteome</keyword>
<evidence type="ECO:0000256" key="2">
    <source>
        <dbReference type="SAM" id="SignalP"/>
    </source>
</evidence>
<sequence>MLSFKSLAFVAAVAFGAFSTAFAAPATSSELVARDVRGVAAIIADLNVKIGPSVLQLNSVVKANATVEVITPIVMNLKGVIGDAVVEVINLADAAPTTILATVDGTAQVTVSILAGIIGDLLLLVFGALNIVLNVCDASVVSALIPVLTIVANSIGCLICAIFSLCGGLLVGLVGAVATIVVSIGPIITRLSVTVLVSLLVNV</sequence>
<feature type="transmembrane region" description="Helical" evidence="1">
    <location>
        <begin position="176"/>
        <end position="201"/>
    </location>
</feature>
<dbReference type="EMBL" id="SGPM01000517">
    <property type="protein sequence ID" value="THH19882.1"/>
    <property type="molecule type" value="Genomic_DNA"/>
</dbReference>
<gene>
    <name evidence="3" type="ORF">EUX98_g8690</name>
</gene>
<feature type="signal peptide" evidence="2">
    <location>
        <begin position="1"/>
        <end position="23"/>
    </location>
</feature>
<proteinExistence type="predicted"/>
<feature type="transmembrane region" description="Helical" evidence="1">
    <location>
        <begin position="113"/>
        <end position="133"/>
    </location>
</feature>
<protein>
    <recommendedName>
        <fullName evidence="5">Transmembrane protein</fullName>
    </recommendedName>
</protein>
<keyword evidence="1" id="KW-1133">Transmembrane helix</keyword>
<keyword evidence="1" id="KW-0472">Membrane</keyword>
<evidence type="ECO:0008006" key="5">
    <source>
        <dbReference type="Google" id="ProtNLM"/>
    </source>
</evidence>
<keyword evidence="1" id="KW-0812">Transmembrane</keyword>
<reference evidence="3 4" key="1">
    <citation type="submission" date="2019-02" db="EMBL/GenBank/DDBJ databases">
        <title>Genome sequencing of the rare red list fungi Antrodiella citrinella (Flaviporus citrinellus).</title>
        <authorList>
            <person name="Buettner E."/>
            <person name="Kellner H."/>
        </authorList>
    </citation>
    <scope>NUCLEOTIDE SEQUENCE [LARGE SCALE GENOMIC DNA]</scope>
    <source>
        <strain evidence="3 4">DSM 108506</strain>
    </source>
</reference>
<accession>A0A4S4M420</accession>
<dbReference type="Proteomes" id="UP000308730">
    <property type="component" value="Unassembled WGS sequence"/>
</dbReference>
<dbReference type="OrthoDB" id="3265564at2759"/>
<evidence type="ECO:0000256" key="1">
    <source>
        <dbReference type="SAM" id="Phobius"/>
    </source>
</evidence>
<evidence type="ECO:0000313" key="4">
    <source>
        <dbReference type="Proteomes" id="UP000308730"/>
    </source>
</evidence>
<dbReference type="AlphaFoldDB" id="A0A4S4M420"/>
<keyword evidence="2" id="KW-0732">Signal</keyword>
<name>A0A4S4M420_9APHY</name>